<dbReference type="AlphaFoldDB" id="A0A2T0MPT2"/>
<proteinExistence type="inferred from homology"/>
<dbReference type="OrthoDB" id="3365660at2"/>
<comment type="similarity">
    <text evidence="1">Belongs to the AHA1 family.</text>
</comment>
<sequence length="166" mass="18271">MTVSPETQSVRIERTYPTTAEHVWRLWTTGAGIASWWSPDGFTVEVNKLDLRPGGELIYTMTATAPEQIAFMEGAGLPLRTESRKTFVEVDEPARLSYTSLADFIPGVEPYDFLTVVEIRPSADGVHVVMTMDAMHDEEWTQRLTAGRGNELDNLGRVIGAGSGPA</sequence>
<keyword evidence="4" id="KW-1185">Reference proteome</keyword>
<dbReference type="SUPFAM" id="SSF55961">
    <property type="entry name" value="Bet v1-like"/>
    <property type="match status" value="1"/>
</dbReference>
<organism evidence="3 4">
    <name type="scientific">Nonomuraea fuscirosea</name>
    <dbReference type="NCBI Taxonomy" id="1291556"/>
    <lineage>
        <taxon>Bacteria</taxon>
        <taxon>Bacillati</taxon>
        <taxon>Actinomycetota</taxon>
        <taxon>Actinomycetes</taxon>
        <taxon>Streptosporangiales</taxon>
        <taxon>Streptosporangiaceae</taxon>
        <taxon>Nonomuraea</taxon>
    </lineage>
</organism>
<name>A0A2T0MPT2_9ACTN</name>
<dbReference type="Pfam" id="PF08327">
    <property type="entry name" value="AHSA1"/>
    <property type="match status" value="1"/>
</dbReference>
<evidence type="ECO:0000313" key="4">
    <source>
        <dbReference type="Proteomes" id="UP000238312"/>
    </source>
</evidence>
<evidence type="ECO:0000256" key="1">
    <source>
        <dbReference type="ARBA" id="ARBA00006817"/>
    </source>
</evidence>
<dbReference type="Proteomes" id="UP000238312">
    <property type="component" value="Unassembled WGS sequence"/>
</dbReference>
<feature type="domain" description="Activator of Hsp90 ATPase homologue 1/2-like C-terminal" evidence="2">
    <location>
        <begin position="18"/>
        <end position="155"/>
    </location>
</feature>
<dbReference type="InterPro" id="IPR023393">
    <property type="entry name" value="START-like_dom_sf"/>
</dbReference>
<evidence type="ECO:0000259" key="2">
    <source>
        <dbReference type="Pfam" id="PF08327"/>
    </source>
</evidence>
<dbReference type="RefSeq" id="WP_106247526.1">
    <property type="nucleotide sequence ID" value="NZ_PVNG01000018.1"/>
</dbReference>
<evidence type="ECO:0000313" key="3">
    <source>
        <dbReference type="EMBL" id="PRX60041.1"/>
    </source>
</evidence>
<protein>
    <submittedName>
        <fullName evidence="3">Uncharacterized protein YndB with AHSA1/START domain</fullName>
    </submittedName>
</protein>
<dbReference type="InterPro" id="IPR013538">
    <property type="entry name" value="ASHA1/2-like_C"/>
</dbReference>
<accession>A0A2T0MPT2</accession>
<reference evidence="3 4" key="1">
    <citation type="submission" date="2018-03" db="EMBL/GenBank/DDBJ databases">
        <title>Genomic Encyclopedia of Type Strains, Phase III (KMG-III): the genomes of soil and plant-associated and newly described type strains.</title>
        <authorList>
            <person name="Whitman W."/>
        </authorList>
    </citation>
    <scope>NUCLEOTIDE SEQUENCE [LARGE SCALE GENOMIC DNA]</scope>
    <source>
        <strain evidence="3 4">CGMCC 4.7104</strain>
    </source>
</reference>
<dbReference type="EMBL" id="PVNG01000018">
    <property type="protein sequence ID" value="PRX60041.1"/>
    <property type="molecule type" value="Genomic_DNA"/>
</dbReference>
<dbReference type="Gene3D" id="3.30.530.20">
    <property type="match status" value="1"/>
</dbReference>
<comment type="caution">
    <text evidence="3">The sequence shown here is derived from an EMBL/GenBank/DDBJ whole genome shotgun (WGS) entry which is preliminary data.</text>
</comment>
<gene>
    <name evidence="3" type="ORF">B0I32_118185</name>
</gene>